<dbReference type="InterPro" id="IPR031352">
    <property type="entry name" value="SesA"/>
</dbReference>
<comment type="caution">
    <text evidence="2">The sequence shown here is derived from an EMBL/GenBank/DDBJ whole genome shotgun (WGS) entry which is preliminary data.</text>
</comment>
<reference evidence="2 3" key="1">
    <citation type="submission" date="2023-08" db="EMBL/GenBank/DDBJ databases">
        <authorList>
            <person name="Palmer J.M."/>
        </authorList>
    </citation>
    <scope>NUCLEOTIDE SEQUENCE [LARGE SCALE GENOMIC DNA]</scope>
    <source>
        <strain evidence="2 3">TWF481</strain>
    </source>
</reference>
<dbReference type="AlphaFoldDB" id="A0AAV9W6M1"/>
<dbReference type="Proteomes" id="UP001370758">
    <property type="component" value="Unassembled WGS sequence"/>
</dbReference>
<gene>
    <name evidence="2" type="ORF">TWF481_008279</name>
</gene>
<sequence length="230" mass="25021">MSGVEFIAVAAAASSIIAIADGITKVSQAMADAQGLPQVFRQAESKLAIVSDILYATKIAFENHNVSGVEITVQKTVANCQNSWEKLNEIFGKVIPDDGASSWVRYRKAVKTLGKGNKVENLMKDLMQNVNLLATLKIMTEGGCQEVIETNPRKEKFEAQIAEVEKWGPSLPDSIFDEGEKYSLHVSGTNNTFVQGENAQQFNLKDHAQSIGSIHGGYHHYASKPTANVP</sequence>
<protein>
    <recommendedName>
        <fullName evidence="1">NACHT-NTPase and P-loop NTPases N-terminal domain-containing protein</fullName>
    </recommendedName>
</protein>
<keyword evidence="3" id="KW-1185">Reference proteome</keyword>
<evidence type="ECO:0000313" key="2">
    <source>
        <dbReference type="EMBL" id="KAK6503250.1"/>
    </source>
</evidence>
<proteinExistence type="predicted"/>
<name>A0AAV9W6M1_9PEZI</name>
<dbReference type="EMBL" id="JAVHJL010000005">
    <property type="protein sequence ID" value="KAK6503250.1"/>
    <property type="molecule type" value="Genomic_DNA"/>
</dbReference>
<evidence type="ECO:0000259" key="1">
    <source>
        <dbReference type="Pfam" id="PF17107"/>
    </source>
</evidence>
<evidence type="ECO:0000313" key="3">
    <source>
        <dbReference type="Proteomes" id="UP001370758"/>
    </source>
</evidence>
<dbReference type="Pfam" id="PF17107">
    <property type="entry name" value="SesA"/>
    <property type="match status" value="1"/>
</dbReference>
<accession>A0AAV9W6M1</accession>
<feature type="domain" description="NACHT-NTPase and P-loop NTPases N-terminal" evidence="1">
    <location>
        <begin position="14"/>
        <end position="133"/>
    </location>
</feature>
<organism evidence="2 3">
    <name type="scientific">Arthrobotrys musiformis</name>
    <dbReference type="NCBI Taxonomy" id="47236"/>
    <lineage>
        <taxon>Eukaryota</taxon>
        <taxon>Fungi</taxon>
        <taxon>Dikarya</taxon>
        <taxon>Ascomycota</taxon>
        <taxon>Pezizomycotina</taxon>
        <taxon>Orbiliomycetes</taxon>
        <taxon>Orbiliales</taxon>
        <taxon>Orbiliaceae</taxon>
        <taxon>Arthrobotrys</taxon>
    </lineage>
</organism>